<reference evidence="1" key="1">
    <citation type="journal article" date="2015" name="Nature">
        <title>Complex archaea that bridge the gap between prokaryotes and eukaryotes.</title>
        <authorList>
            <person name="Spang A."/>
            <person name="Saw J.H."/>
            <person name="Jorgensen S.L."/>
            <person name="Zaremba-Niedzwiedzka K."/>
            <person name="Martijn J."/>
            <person name="Lind A.E."/>
            <person name="van Eijk R."/>
            <person name="Schleper C."/>
            <person name="Guy L."/>
            <person name="Ettema T.J."/>
        </authorList>
    </citation>
    <scope>NUCLEOTIDE SEQUENCE</scope>
</reference>
<dbReference type="EMBL" id="LAZR01025368">
    <property type="protein sequence ID" value="KKL72125.1"/>
    <property type="molecule type" value="Genomic_DNA"/>
</dbReference>
<proteinExistence type="predicted"/>
<protein>
    <submittedName>
        <fullName evidence="1">Uncharacterized protein</fullName>
    </submittedName>
</protein>
<accession>A0A0F9GRS5</accession>
<name>A0A0F9GRS5_9ZZZZ</name>
<comment type="caution">
    <text evidence="1">The sequence shown here is derived from an EMBL/GenBank/DDBJ whole genome shotgun (WGS) entry which is preliminary data.</text>
</comment>
<organism evidence="1">
    <name type="scientific">marine sediment metagenome</name>
    <dbReference type="NCBI Taxonomy" id="412755"/>
    <lineage>
        <taxon>unclassified sequences</taxon>
        <taxon>metagenomes</taxon>
        <taxon>ecological metagenomes</taxon>
    </lineage>
</organism>
<feature type="non-terminal residue" evidence="1">
    <location>
        <position position="33"/>
    </location>
</feature>
<gene>
    <name evidence="1" type="ORF">LCGC14_2088060</name>
</gene>
<evidence type="ECO:0000313" key="1">
    <source>
        <dbReference type="EMBL" id="KKL72125.1"/>
    </source>
</evidence>
<dbReference type="AlphaFoldDB" id="A0A0F9GRS5"/>
<sequence>MFHNNYKSQLDIEQWNVERILKKNMRGLRTEKL</sequence>